<comment type="caution">
    <text evidence="2">The sequence shown here is derived from an EMBL/GenBank/DDBJ whole genome shotgun (WGS) entry which is preliminary data.</text>
</comment>
<reference evidence="2" key="1">
    <citation type="submission" date="2020-10" db="EMBL/GenBank/DDBJ databases">
        <title>Paenihalocynthiibacter styelae gen. nov., sp. nov., isolated from stalked sea squirt Styela clava.</title>
        <authorList>
            <person name="Kim Y.-O."/>
            <person name="Yoon J.-H."/>
        </authorList>
    </citation>
    <scope>NUCLEOTIDE SEQUENCE</scope>
    <source>
        <strain evidence="2">MYP1-1</strain>
    </source>
</reference>
<dbReference type="RefSeq" id="WP_228849793.1">
    <property type="nucleotide sequence ID" value="NZ_JADCKQ010000014.1"/>
</dbReference>
<dbReference type="PROSITE" id="PS00430">
    <property type="entry name" value="TONB_DEPENDENT_REC_1"/>
    <property type="match status" value="1"/>
</dbReference>
<proteinExistence type="predicted"/>
<evidence type="ECO:0000256" key="1">
    <source>
        <dbReference type="SAM" id="SignalP"/>
    </source>
</evidence>
<sequence length="131" mass="13922">MKYSVNKITTSLGALGLAASLSMIATAASASCTGDRHKHSCTMADGGSYELQLKGNTTYIKGVTAEGKHWSRITRKQRNTVTVTATEPNGNKYYEETVTRGQRTVTTHIPSDGPGFTLTCDGDDCVTTPGT</sequence>
<organism evidence="2 3">
    <name type="scientific">Halocynthiibacter styelae</name>
    <dbReference type="NCBI Taxonomy" id="2761955"/>
    <lineage>
        <taxon>Bacteria</taxon>
        <taxon>Pseudomonadati</taxon>
        <taxon>Pseudomonadota</taxon>
        <taxon>Alphaproteobacteria</taxon>
        <taxon>Rhodobacterales</taxon>
        <taxon>Paracoccaceae</taxon>
        <taxon>Halocynthiibacter</taxon>
    </lineage>
</organism>
<dbReference type="Proteomes" id="UP000640583">
    <property type="component" value="Unassembled WGS sequence"/>
</dbReference>
<name>A0A8J7LLU5_9RHOB</name>
<dbReference type="PROSITE" id="PS51257">
    <property type="entry name" value="PROKAR_LIPOPROTEIN"/>
    <property type="match status" value="1"/>
</dbReference>
<evidence type="ECO:0000313" key="2">
    <source>
        <dbReference type="EMBL" id="MBI1495069.1"/>
    </source>
</evidence>
<dbReference type="AlphaFoldDB" id="A0A8J7LLU5"/>
<protein>
    <recommendedName>
        <fullName evidence="4">Secreted protein</fullName>
    </recommendedName>
</protein>
<evidence type="ECO:0000313" key="3">
    <source>
        <dbReference type="Proteomes" id="UP000640583"/>
    </source>
</evidence>
<feature type="chain" id="PRO_5035247181" description="Secreted protein" evidence="1">
    <location>
        <begin position="28"/>
        <end position="131"/>
    </location>
</feature>
<keyword evidence="3" id="KW-1185">Reference proteome</keyword>
<feature type="signal peptide" evidence="1">
    <location>
        <begin position="1"/>
        <end position="27"/>
    </location>
</feature>
<dbReference type="EMBL" id="JADCKQ010000014">
    <property type="protein sequence ID" value="MBI1495069.1"/>
    <property type="molecule type" value="Genomic_DNA"/>
</dbReference>
<accession>A0A8J7LLU5</accession>
<gene>
    <name evidence="2" type="ORF">H1D41_15605</name>
</gene>
<dbReference type="InterPro" id="IPR010916">
    <property type="entry name" value="TonB_box_CS"/>
</dbReference>
<keyword evidence="1" id="KW-0732">Signal</keyword>
<evidence type="ECO:0008006" key="4">
    <source>
        <dbReference type="Google" id="ProtNLM"/>
    </source>
</evidence>